<dbReference type="Pfam" id="PF00583">
    <property type="entry name" value="Acetyltransf_1"/>
    <property type="match status" value="1"/>
</dbReference>
<dbReference type="Gene3D" id="3.40.630.30">
    <property type="match status" value="1"/>
</dbReference>
<dbReference type="GO" id="GO:0016747">
    <property type="term" value="F:acyltransferase activity, transferring groups other than amino-acyl groups"/>
    <property type="evidence" value="ECO:0007669"/>
    <property type="project" value="InterPro"/>
</dbReference>
<dbReference type="InterPro" id="IPR016181">
    <property type="entry name" value="Acyl_CoA_acyltransferase"/>
</dbReference>
<proteinExistence type="predicted"/>
<dbReference type="CDD" id="cd04301">
    <property type="entry name" value="NAT_SF"/>
    <property type="match status" value="1"/>
</dbReference>
<dbReference type="PROSITE" id="PS51186">
    <property type="entry name" value="GNAT"/>
    <property type="match status" value="1"/>
</dbReference>
<sequence>MKIELFTMRYYHDIIDLWKRSGIEVSSSDTQDEIAKILKRNSDLFLIGKEDGKVVAVVIGAFDGRRGYVHHLAIDQDYQKKRYGKMMMDELIERFRKKKVHKVHLFIEKHNKEVVAFYKKLGWDIRNDLIMMSFVPDKSLYKRDIEI</sequence>
<protein>
    <recommendedName>
        <fullName evidence="1">N-acetyltransferase domain-containing protein</fullName>
    </recommendedName>
</protein>
<feature type="domain" description="N-acetyltransferase" evidence="1">
    <location>
        <begin position="1"/>
        <end position="146"/>
    </location>
</feature>
<dbReference type="PANTHER" id="PTHR47542:SF2">
    <property type="entry name" value="ACYL-COA N-ACYLTRANSFERASES (NAT) SUPERFAMILY PROTEIN"/>
    <property type="match status" value="1"/>
</dbReference>
<gene>
    <name evidence="2" type="ORF">S03H2_27563</name>
</gene>
<dbReference type="PANTHER" id="PTHR47542">
    <property type="entry name" value="ACYL-COA N-ACYLTRANSFERASES (NAT) SUPERFAMILY PROTEIN"/>
    <property type="match status" value="1"/>
</dbReference>
<dbReference type="EMBL" id="BARU01016587">
    <property type="protein sequence ID" value="GAH50180.1"/>
    <property type="molecule type" value="Genomic_DNA"/>
</dbReference>
<evidence type="ECO:0000313" key="2">
    <source>
        <dbReference type="EMBL" id="GAH50180.1"/>
    </source>
</evidence>
<accession>X1GZA4</accession>
<reference evidence="2" key="1">
    <citation type="journal article" date="2014" name="Front. Microbiol.">
        <title>High frequency of phylogenetically diverse reductive dehalogenase-homologous genes in deep subseafloor sedimentary metagenomes.</title>
        <authorList>
            <person name="Kawai M."/>
            <person name="Futagami T."/>
            <person name="Toyoda A."/>
            <person name="Takaki Y."/>
            <person name="Nishi S."/>
            <person name="Hori S."/>
            <person name="Arai W."/>
            <person name="Tsubouchi T."/>
            <person name="Morono Y."/>
            <person name="Uchiyama I."/>
            <person name="Ito T."/>
            <person name="Fujiyama A."/>
            <person name="Inagaki F."/>
            <person name="Takami H."/>
        </authorList>
    </citation>
    <scope>NUCLEOTIDE SEQUENCE</scope>
    <source>
        <strain evidence="2">Expedition CK06-06</strain>
    </source>
</reference>
<organism evidence="2">
    <name type="scientific">marine sediment metagenome</name>
    <dbReference type="NCBI Taxonomy" id="412755"/>
    <lineage>
        <taxon>unclassified sequences</taxon>
        <taxon>metagenomes</taxon>
        <taxon>ecological metagenomes</taxon>
    </lineage>
</organism>
<name>X1GZA4_9ZZZZ</name>
<comment type="caution">
    <text evidence="2">The sequence shown here is derived from an EMBL/GenBank/DDBJ whole genome shotgun (WGS) entry which is preliminary data.</text>
</comment>
<evidence type="ECO:0000259" key="1">
    <source>
        <dbReference type="PROSITE" id="PS51186"/>
    </source>
</evidence>
<dbReference type="AlphaFoldDB" id="X1GZA4"/>
<dbReference type="SUPFAM" id="SSF55729">
    <property type="entry name" value="Acyl-CoA N-acyltransferases (Nat)"/>
    <property type="match status" value="1"/>
</dbReference>
<dbReference type="InterPro" id="IPR000182">
    <property type="entry name" value="GNAT_dom"/>
</dbReference>